<dbReference type="OrthoDB" id="1092914at2"/>
<keyword evidence="3" id="KW-1185">Reference proteome</keyword>
<accession>A0A3B7MVV7</accession>
<proteinExistence type="predicted"/>
<dbReference type="InterPro" id="IPR032299">
    <property type="entry name" value="DUF4843"/>
</dbReference>
<feature type="region of interest" description="Disordered" evidence="1">
    <location>
        <begin position="248"/>
        <end position="267"/>
    </location>
</feature>
<feature type="compositionally biased region" description="Polar residues" evidence="1">
    <location>
        <begin position="258"/>
        <end position="267"/>
    </location>
</feature>
<organism evidence="2 3">
    <name type="scientific">Paraflavitalea soli</name>
    <dbReference type="NCBI Taxonomy" id="2315862"/>
    <lineage>
        <taxon>Bacteria</taxon>
        <taxon>Pseudomonadati</taxon>
        <taxon>Bacteroidota</taxon>
        <taxon>Chitinophagia</taxon>
        <taxon>Chitinophagales</taxon>
        <taxon>Chitinophagaceae</taxon>
        <taxon>Paraflavitalea</taxon>
    </lineage>
</organism>
<dbReference type="KEGG" id="pseg:D3H65_12020"/>
<evidence type="ECO:0000313" key="3">
    <source>
        <dbReference type="Proteomes" id="UP000263900"/>
    </source>
</evidence>
<dbReference type="Pfam" id="PF16132">
    <property type="entry name" value="DUF4843"/>
    <property type="match status" value="1"/>
</dbReference>
<reference evidence="2 3" key="1">
    <citation type="submission" date="2018-09" db="EMBL/GenBank/DDBJ databases">
        <title>Genome sequencing of strain 6GH32-13.</title>
        <authorList>
            <person name="Weon H.-Y."/>
            <person name="Heo J."/>
            <person name="Kwon S.-W."/>
        </authorList>
    </citation>
    <scope>NUCLEOTIDE SEQUENCE [LARGE SCALE GENOMIC DNA]</scope>
    <source>
        <strain evidence="2 3">5GH32-13</strain>
    </source>
</reference>
<name>A0A3B7MVV7_9BACT</name>
<dbReference type="EMBL" id="CP032157">
    <property type="protein sequence ID" value="AXY78614.1"/>
    <property type="molecule type" value="Genomic_DNA"/>
</dbReference>
<evidence type="ECO:0000256" key="1">
    <source>
        <dbReference type="SAM" id="MobiDB-lite"/>
    </source>
</evidence>
<dbReference type="AlphaFoldDB" id="A0A3B7MVV7"/>
<gene>
    <name evidence="2" type="ORF">D3H65_12020</name>
</gene>
<protein>
    <submittedName>
        <fullName evidence="2">DUF4843 domain-containing protein</fullName>
    </submittedName>
</protein>
<sequence length="267" mass="29545">MIIGLAVAAGCKKADYLLYQDTARIQMADTAAASITFVYEAPSVTRDTVYVRLNTIGGITDKDRKVKLEQVTEYDVTYVRDPVTNKITDSVVKEKPFKAVAGKHYIGFDDPAMQSLLVIRANKAYDSIPIILLRDADLKSNSYRLRLKVVANDVFGIGETKAIQKTLVFSDRLERFASWLTDSYSSTAYGTLGKYSTTKHQFIIDVLKVRIDEAWWQAILAAGATAHYKSVLKDALVAFNTDPANISSGKAPMRETSDPNSPLVTFP</sequence>
<dbReference type="Proteomes" id="UP000263900">
    <property type="component" value="Chromosome"/>
</dbReference>
<evidence type="ECO:0000313" key="2">
    <source>
        <dbReference type="EMBL" id="AXY78614.1"/>
    </source>
</evidence>